<gene>
    <name evidence="10" type="ORF">METZ01_LOCUS143919</name>
</gene>
<organism evidence="10">
    <name type="scientific">marine metagenome</name>
    <dbReference type="NCBI Taxonomy" id="408172"/>
    <lineage>
        <taxon>unclassified sequences</taxon>
        <taxon>metagenomes</taxon>
        <taxon>ecological metagenomes</taxon>
    </lineage>
</organism>
<keyword evidence="4 7" id="KW-0812">Transmembrane</keyword>
<dbReference type="InterPro" id="IPR005548">
    <property type="entry name" value="Cell_div_FtsQ/DivIB_C"/>
</dbReference>
<dbReference type="AlphaFoldDB" id="A0A381ZP82"/>
<evidence type="ECO:0000313" key="10">
    <source>
        <dbReference type="EMBL" id="SVA91065.1"/>
    </source>
</evidence>
<evidence type="ECO:0000256" key="2">
    <source>
        <dbReference type="ARBA" id="ARBA00022519"/>
    </source>
</evidence>
<name>A0A381ZP82_9ZZZZ</name>
<feature type="domain" description="Cell division protein FtsQ/DivIB C-terminal" evidence="8">
    <location>
        <begin position="111"/>
        <end position="234"/>
    </location>
</feature>
<evidence type="ECO:0000256" key="4">
    <source>
        <dbReference type="ARBA" id="ARBA00022692"/>
    </source>
</evidence>
<dbReference type="Pfam" id="PF03799">
    <property type="entry name" value="FtsQ_DivIB_C"/>
    <property type="match status" value="1"/>
</dbReference>
<accession>A0A381ZP82</accession>
<dbReference type="InterPro" id="IPR013685">
    <property type="entry name" value="POTRA_FtsQ_type"/>
</dbReference>
<evidence type="ECO:0000259" key="8">
    <source>
        <dbReference type="Pfam" id="PF03799"/>
    </source>
</evidence>
<evidence type="ECO:0000256" key="5">
    <source>
        <dbReference type="ARBA" id="ARBA00022989"/>
    </source>
</evidence>
<evidence type="ECO:0000256" key="7">
    <source>
        <dbReference type="SAM" id="Phobius"/>
    </source>
</evidence>
<dbReference type="Gene3D" id="3.10.20.310">
    <property type="entry name" value="membrane protein fhac"/>
    <property type="match status" value="1"/>
</dbReference>
<reference evidence="10" key="1">
    <citation type="submission" date="2018-05" db="EMBL/GenBank/DDBJ databases">
        <authorList>
            <person name="Lanie J.A."/>
            <person name="Ng W.-L."/>
            <person name="Kazmierczak K.M."/>
            <person name="Andrzejewski T.M."/>
            <person name="Davidsen T.M."/>
            <person name="Wayne K.J."/>
            <person name="Tettelin H."/>
            <person name="Glass J.I."/>
            <person name="Rusch D."/>
            <person name="Podicherti R."/>
            <person name="Tsui H.-C.T."/>
            <person name="Winkler M.E."/>
        </authorList>
    </citation>
    <scope>NUCLEOTIDE SEQUENCE</scope>
</reference>
<dbReference type="PANTHER" id="PTHR35851:SF1">
    <property type="entry name" value="CELL DIVISION PROTEIN FTSQ"/>
    <property type="match status" value="1"/>
</dbReference>
<evidence type="ECO:0000256" key="3">
    <source>
        <dbReference type="ARBA" id="ARBA00022618"/>
    </source>
</evidence>
<keyword evidence="1" id="KW-1003">Cell membrane</keyword>
<dbReference type="PANTHER" id="PTHR35851">
    <property type="entry name" value="CELL DIVISION PROTEIN FTSQ"/>
    <property type="match status" value="1"/>
</dbReference>
<evidence type="ECO:0000256" key="1">
    <source>
        <dbReference type="ARBA" id="ARBA00022475"/>
    </source>
</evidence>
<dbReference type="EMBL" id="UINC01022113">
    <property type="protein sequence ID" value="SVA91065.1"/>
    <property type="molecule type" value="Genomic_DNA"/>
</dbReference>
<keyword evidence="3" id="KW-0132">Cell division</keyword>
<keyword evidence="5 7" id="KW-1133">Transmembrane helix</keyword>
<protein>
    <submittedName>
        <fullName evidence="10">Uncharacterized protein</fullName>
    </submittedName>
</protein>
<sequence>MISVFGTIGVIGSIIGIIWCSFLWAKACGILAMNEIVIRGATILNVDQYQRHIGDLTNNEPIQTNLLDIQRIVEEHPYIKAARVSHQYPSIIMIEISERKPIAILNGEPMVMLDSDGVVLPDIGNLIDFNIPILTNYNPAPELYPIGNRALSVKVMESISWLKILRRNYQELYYNLSEMTIENGGEIVLILADYPTRVALGNSHSWSKIEILKKFQQKIKGKNLLSDFTYLDMRYKNQVIAKERI</sequence>
<dbReference type="Pfam" id="PF08478">
    <property type="entry name" value="POTRA_1"/>
    <property type="match status" value="1"/>
</dbReference>
<feature type="transmembrane region" description="Helical" evidence="7">
    <location>
        <begin position="6"/>
        <end position="25"/>
    </location>
</feature>
<keyword evidence="7" id="KW-0472">Membrane</keyword>
<feature type="domain" description="POTRA" evidence="9">
    <location>
        <begin position="33"/>
        <end position="99"/>
    </location>
</feature>
<keyword evidence="2" id="KW-0997">Cell inner membrane</keyword>
<evidence type="ECO:0000256" key="6">
    <source>
        <dbReference type="ARBA" id="ARBA00023306"/>
    </source>
</evidence>
<proteinExistence type="predicted"/>
<dbReference type="InterPro" id="IPR026579">
    <property type="entry name" value="FtsQ"/>
</dbReference>
<evidence type="ECO:0000259" key="9">
    <source>
        <dbReference type="Pfam" id="PF08478"/>
    </source>
</evidence>
<keyword evidence="6" id="KW-0131">Cell cycle</keyword>
<dbReference type="GO" id="GO:0090529">
    <property type="term" value="P:cell septum assembly"/>
    <property type="evidence" value="ECO:0007669"/>
    <property type="project" value="InterPro"/>
</dbReference>